<dbReference type="GO" id="GO:0032366">
    <property type="term" value="P:intracellular sterol transport"/>
    <property type="evidence" value="ECO:0007669"/>
    <property type="project" value="UniProtKB-UniRule"/>
</dbReference>
<dbReference type="Proteomes" id="UP000612746">
    <property type="component" value="Unassembled WGS sequence"/>
</dbReference>
<evidence type="ECO:0000313" key="11">
    <source>
        <dbReference type="EMBL" id="KAG2180355.1"/>
    </source>
</evidence>
<dbReference type="GO" id="GO:0016125">
    <property type="term" value="P:sterol metabolic process"/>
    <property type="evidence" value="ECO:0007669"/>
    <property type="project" value="UniProtKB-UniRule"/>
</dbReference>
<gene>
    <name evidence="11" type="ORF">INT44_003357</name>
</gene>
<reference evidence="11" key="1">
    <citation type="submission" date="2020-12" db="EMBL/GenBank/DDBJ databases">
        <title>Metabolic potential, ecology and presence of endohyphal bacteria is reflected in genomic diversity of Mucoromycotina.</title>
        <authorList>
            <person name="Muszewska A."/>
            <person name="Okrasinska A."/>
            <person name="Steczkiewicz K."/>
            <person name="Drgas O."/>
            <person name="Orlowska M."/>
            <person name="Perlinska-Lenart U."/>
            <person name="Aleksandrzak-Piekarczyk T."/>
            <person name="Szatraj K."/>
            <person name="Zielenkiewicz U."/>
            <person name="Pilsyk S."/>
            <person name="Malc E."/>
            <person name="Mieczkowski P."/>
            <person name="Kruszewska J.S."/>
            <person name="Biernat P."/>
            <person name="Pawlowska J."/>
        </authorList>
    </citation>
    <scope>NUCLEOTIDE SEQUENCE</scope>
    <source>
        <strain evidence="11">WA0000051536</strain>
    </source>
</reference>
<evidence type="ECO:0000256" key="10">
    <source>
        <dbReference type="RuleBase" id="RU368065"/>
    </source>
</evidence>
<evidence type="ECO:0000256" key="4">
    <source>
        <dbReference type="ARBA" id="ARBA00022692"/>
    </source>
</evidence>
<name>A0A8H7PUW8_9FUNG</name>
<comment type="caution">
    <text evidence="11">The sequence shown here is derived from an EMBL/GenBank/DDBJ whole genome shotgun (WGS) entry which is preliminary data.</text>
</comment>
<keyword evidence="12" id="KW-1185">Reference proteome</keyword>
<keyword evidence="4 10" id="KW-0812">Transmembrane</keyword>
<evidence type="ECO:0000256" key="1">
    <source>
        <dbReference type="ARBA" id="ARBA00004477"/>
    </source>
</evidence>
<dbReference type="InterPro" id="IPR007290">
    <property type="entry name" value="Arv1"/>
</dbReference>
<dbReference type="AlphaFoldDB" id="A0A8H7PUW8"/>
<evidence type="ECO:0000256" key="2">
    <source>
        <dbReference type="ARBA" id="ARBA00009187"/>
    </source>
</evidence>
<protein>
    <recommendedName>
        <fullName evidence="10">Protein ARV</fullName>
    </recommendedName>
</protein>
<evidence type="ECO:0000256" key="3">
    <source>
        <dbReference type="ARBA" id="ARBA00022448"/>
    </source>
</evidence>
<dbReference type="GO" id="GO:0000139">
    <property type="term" value="C:Golgi membrane"/>
    <property type="evidence" value="ECO:0007669"/>
    <property type="project" value="UniProtKB-SubCell"/>
</dbReference>
<feature type="transmembrane region" description="Helical" evidence="10">
    <location>
        <begin position="225"/>
        <end position="249"/>
    </location>
</feature>
<dbReference type="EMBL" id="JAEPRA010000009">
    <property type="protein sequence ID" value="KAG2180355.1"/>
    <property type="molecule type" value="Genomic_DNA"/>
</dbReference>
<dbReference type="OrthoDB" id="2192830at2759"/>
<comment type="function">
    <text evidence="10">Mediator of sterol homeostasis involved in sterol uptake, trafficking and distribution into membranes.</text>
</comment>
<dbReference type="GO" id="GO:0097036">
    <property type="term" value="P:regulation of plasma membrane sterol distribution"/>
    <property type="evidence" value="ECO:0007669"/>
    <property type="project" value="UniProtKB-UniRule"/>
</dbReference>
<dbReference type="Pfam" id="PF04161">
    <property type="entry name" value="Arv1"/>
    <property type="match status" value="1"/>
</dbReference>
<dbReference type="PANTHER" id="PTHR14467">
    <property type="entry name" value="ARV1"/>
    <property type="match status" value="1"/>
</dbReference>
<proteinExistence type="inferred from homology"/>
<dbReference type="PANTHER" id="PTHR14467:SF0">
    <property type="entry name" value="PROTEIN ARV1"/>
    <property type="match status" value="1"/>
</dbReference>
<organism evidence="11 12">
    <name type="scientific">Umbelopsis vinacea</name>
    <dbReference type="NCBI Taxonomy" id="44442"/>
    <lineage>
        <taxon>Eukaryota</taxon>
        <taxon>Fungi</taxon>
        <taxon>Fungi incertae sedis</taxon>
        <taxon>Mucoromycota</taxon>
        <taxon>Mucoromycotina</taxon>
        <taxon>Umbelopsidomycetes</taxon>
        <taxon>Umbelopsidales</taxon>
        <taxon>Umbelopsidaceae</taxon>
        <taxon>Umbelopsis</taxon>
    </lineage>
</organism>
<evidence type="ECO:0000256" key="7">
    <source>
        <dbReference type="ARBA" id="ARBA00023055"/>
    </source>
</evidence>
<dbReference type="GO" id="GO:0005789">
    <property type="term" value="C:endoplasmic reticulum membrane"/>
    <property type="evidence" value="ECO:0007669"/>
    <property type="project" value="UniProtKB-SubCell"/>
</dbReference>
<keyword evidence="8 10" id="KW-0443">Lipid metabolism</keyword>
<dbReference type="GO" id="GO:0006665">
    <property type="term" value="P:sphingolipid metabolic process"/>
    <property type="evidence" value="ECO:0007669"/>
    <property type="project" value="UniProtKB-UniRule"/>
</dbReference>
<accession>A0A8H7PUW8</accession>
<keyword evidence="10" id="KW-0333">Golgi apparatus</keyword>
<evidence type="ECO:0000256" key="8">
    <source>
        <dbReference type="ARBA" id="ARBA00023098"/>
    </source>
</evidence>
<comment type="subcellular location">
    <subcellularLocation>
        <location evidence="1 10">Endoplasmic reticulum membrane</location>
        <topology evidence="1 10">Multi-pass membrane protein</topology>
    </subcellularLocation>
    <subcellularLocation>
        <location evidence="10">Golgi apparatus membrane</location>
        <topology evidence="10">Multi-pass membrane protein</topology>
    </subcellularLocation>
</comment>
<evidence type="ECO:0000256" key="6">
    <source>
        <dbReference type="ARBA" id="ARBA00022989"/>
    </source>
</evidence>
<feature type="transmembrane region" description="Helical" evidence="10">
    <location>
        <begin position="138"/>
        <end position="157"/>
    </location>
</feature>
<keyword evidence="6 10" id="KW-1133">Transmembrane helix</keyword>
<comment type="similarity">
    <text evidence="2 10">Belongs to the ARV1 family.</text>
</comment>
<comment type="function">
    <text evidence="10">Regulates also the sphingolipid metabolism.</text>
</comment>
<evidence type="ECO:0000256" key="5">
    <source>
        <dbReference type="ARBA" id="ARBA00022824"/>
    </source>
</evidence>
<sequence length="294" mass="34109">MPICVECDAPVATLYTEYSKENIRLTSCEKCNHFADKYIEFDFVIIFIDMLLHKPQVYRHLLFNRINYTDEKSIEVRDVHRLGDGYLIDFSYLCPQPNIMKLAVLLILFEVYIKWFRLEKYYTGSDSTFMEQPLFYQYLYILLLCIIGQSSSTTAAFRTSPILIPPPKKIEFVAFHLGVHIAVRWLFRGSQNIRHNYITMALIVSSFGKMLLILMVIWDYKQLEYSWLVSIIVLTSNIEALSVFLHIGYLKTCSIISFGIALKLLAQLLFLGTTYKGTDSLLNFTYTGSKLLSI</sequence>
<keyword evidence="7 10" id="KW-0445">Lipid transport</keyword>
<feature type="transmembrane region" description="Helical" evidence="10">
    <location>
        <begin position="255"/>
        <end position="275"/>
    </location>
</feature>
<keyword evidence="10" id="KW-0746">Sphingolipid metabolism</keyword>
<feature type="transmembrane region" description="Helical" evidence="10">
    <location>
        <begin position="169"/>
        <end position="187"/>
    </location>
</feature>
<evidence type="ECO:0000256" key="9">
    <source>
        <dbReference type="ARBA" id="ARBA00023136"/>
    </source>
</evidence>
<keyword evidence="3 10" id="KW-0813">Transport</keyword>
<dbReference type="GO" id="GO:0032541">
    <property type="term" value="C:cortical endoplasmic reticulum"/>
    <property type="evidence" value="ECO:0007669"/>
    <property type="project" value="TreeGrafter"/>
</dbReference>
<evidence type="ECO:0000313" key="12">
    <source>
        <dbReference type="Proteomes" id="UP000612746"/>
    </source>
</evidence>
<keyword evidence="9 10" id="KW-0472">Membrane</keyword>
<keyword evidence="5 10" id="KW-0256">Endoplasmic reticulum</keyword>
<feature type="transmembrane region" description="Helical" evidence="10">
    <location>
        <begin position="199"/>
        <end position="218"/>
    </location>
</feature>